<comment type="subcellular location">
    <subcellularLocation>
        <location evidence="1">Membrane</location>
        <topology evidence="1">Multi-pass membrane protein</topology>
    </subcellularLocation>
</comment>
<comment type="caution">
    <text evidence="7">The sequence shown here is derived from an EMBL/GenBank/DDBJ whole genome shotgun (WGS) entry which is preliminary data.</text>
</comment>
<keyword evidence="3 5" id="KW-1133">Transmembrane helix</keyword>
<sequence length="142" mass="15359">MELWAIWLVLAGILLVVEMLTLTFYLLWLGIGAVVAAVIDWIWPGSLELELVAGCLVVLVLTIFTKPLTRRFHAVAEYKDAVDDLVGKHGLVLEAVGADSPGIVRVGNETWSALSTARLEKGETVVVVSRGSAVLHVQKWGG</sequence>
<protein>
    <submittedName>
        <fullName evidence="7">Membrane protein implicated in regulation of membrane protease activity</fullName>
    </submittedName>
</protein>
<dbReference type="Gene3D" id="2.40.50.140">
    <property type="entry name" value="Nucleic acid-binding proteins"/>
    <property type="match status" value="1"/>
</dbReference>
<keyword evidence="7" id="KW-0645">Protease</keyword>
<evidence type="ECO:0000256" key="4">
    <source>
        <dbReference type="ARBA" id="ARBA00023136"/>
    </source>
</evidence>
<proteinExistence type="predicted"/>
<reference evidence="7 8" key="1">
    <citation type="submission" date="2020-08" db="EMBL/GenBank/DDBJ databases">
        <title>Genomic Encyclopedia of Type Strains, Phase III (KMG-III): the genomes of soil and plant-associated and newly described type strains.</title>
        <authorList>
            <person name="Whitman W."/>
        </authorList>
    </citation>
    <scope>NUCLEOTIDE SEQUENCE [LARGE SCALE GENOMIC DNA]</scope>
    <source>
        <strain evidence="7 8">CECT 8234</strain>
    </source>
</reference>
<dbReference type="Proteomes" id="UP000518605">
    <property type="component" value="Unassembled WGS sequence"/>
</dbReference>
<dbReference type="AlphaFoldDB" id="A0A7W5C4Y2"/>
<dbReference type="GO" id="GO:0005886">
    <property type="term" value="C:plasma membrane"/>
    <property type="evidence" value="ECO:0007669"/>
    <property type="project" value="TreeGrafter"/>
</dbReference>
<accession>A0A7W5C4Y2</accession>
<dbReference type="SUPFAM" id="SSF141322">
    <property type="entry name" value="NfeD domain-like"/>
    <property type="match status" value="1"/>
</dbReference>
<organism evidence="7 8">
    <name type="scientific">Paenibacillus endophyticus</name>
    <dbReference type="NCBI Taxonomy" id="1294268"/>
    <lineage>
        <taxon>Bacteria</taxon>
        <taxon>Bacillati</taxon>
        <taxon>Bacillota</taxon>
        <taxon>Bacilli</taxon>
        <taxon>Bacillales</taxon>
        <taxon>Paenibacillaceae</taxon>
        <taxon>Paenibacillus</taxon>
    </lineage>
</organism>
<dbReference type="InterPro" id="IPR012340">
    <property type="entry name" value="NA-bd_OB-fold"/>
</dbReference>
<name>A0A7W5C4Y2_9BACL</name>
<dbReference type="InterPro" id="IPR002810">
    <property type="entry name" value="NfeD-like_C"/>
</dbReference>
<gene>
    <name evidence="7" type="ORF">FHS16_000874</name>
</gene>
<feature type="transmembrane region" description="Helical" evidence="5">
    <location>
        <begin position="51"/>
        <end position="69"/>
    </location>
</feature>
<keyword evidence="4 5" id="KW-0472">Membrane</keyword>
<keyword evidence="7" id="KW-0378">Hydrolase</keyword>
<evidence type="ECO:0000259" key="6">
    <source>
        <dbReference type="Pfam" id="PF01957"/>
    </source>
</evidence>
<feature type="domain" description="NfeD-like C-terminal" evidence="6">
    <location>
        <begin position="82"/>
        <end position="139"/>
    </location>
</feature>
<feature type="transmembrane region" description="Helical" evidence="5">
    <location>
        <begin position="7"/>
        <end position="39"/>
    </location>
</feature>
<dbReference type="RefSeq" id="WP_183559198.1">
    <property type="nucleotide sequence ID" value="NZ_CBCSLB010000004.1"/>
</dbReference>
<dbReference type="GO" id="GO:0008233">
    <property type="term" value="F:peptidase activity"/>
    <property type="evidence" value="ECO:0007669"/>
    <property type="project" value="UniProtKB-KW"/>
</dbReference>
<evidence type="ECO:0000256" key="1">
    <source>
        <dbReference type="ARBA" id="ARBA00004141"/>
    </source>
</evidence>
<dbReference type="EMBL" id="JACHXW010000002">
    <property type="protein sequence ID" value="MBB3150840.1"/>
    <property type="molecule type" value="Genomic_DNA"/>
</dbReference>
<evidence type="ECO:0000256" key="5">
    <source>
        <dbReference type="SAM" id="Phobius"/>
    </source>
</evidence>
<evidence type="ECO:0000313" key="8">
    <source>
        <dbReference type="Proteomes" id="UP000518605"/>
    </source>
</evidence>
<evidence type="ECO:0000256" key="3">
    <source>
        <dbReference type="ARBA" id="ARBA00022989"/>
    </source>
</evidence>
<dbReference type="Pfam" id="PF01957">
    <property type="entry name" value="NfeD"/>
    <property type="match status" value="1"/>
</dbReference>
<keyword evidence="8" id="KW-1185">Reference proteome</keyword>
<dbReference type="InterPro" id="IPR052165">
    <property type="entry name" value="Membrane_assoc_protease"/>
</dbReference>
<evidence type="ECO:0000256" key="2">
    <source>
        <dbReference type="ARBA" id="ARBA00022692"/>
    </source>
</evidence>
<evidence type="ECO:0000313" key="7">
    <source>
        <dbReference type="EMBL" id="MBB3150840.1"/>
    </source>
</evidence>
<keyword evidence="2 5" id="KW-0812">Transmembrane</keyword>
<dbReference type="PANTHER" id="PTHR33507">
    <property type="entry name" value="INNER MEMBRANE PROTEIN YBBJ"/>
    <property type="match status" value="1"/>
</dbReference>
<dbReference type="PANTHER" id="PTHR33507:SF3">
    <property type="entry name" value="INNER MEMBRANE PROTEIN YBBJ"/>
    <property type="match status" value="1"/>
</dbReference>
<dbReference type="GO" id="GO:0006508">
    <property type="term" value="P:proteolysis"/>
    <property type="evidence" value="ECO:0007669"/>
    <property type="project" value="UniProtKB-KW"/>
</dbReference>